<dbReference type="PATRIC" id="fig|1352936.5.peg.6379"/>
<dbReference type="EMBL" id="AWQX01000267">
    <property type="protein sequence ID" value="EST24371.1"/>
    <property type="molecule type" value="Genomic_DNA"/>
</dbReference>
<reference evidence="3 4" key="1">
    <citation type="journal article" date="2014" name="Genome Announc.">
        <title>Draft Genome Sequence of Streptomyces roseochromogenes subsp. oscitans DS 12.976, Producer of the Aminocoumarin Antibiotic Clorobiocin.</title>
        <authorList>
            <person name="Ruckert C."/>
            <person name="Kalinowski J."/>
            <person name="Heide L."/>
            <person name="Apel A.K."/>
        </authorList>
    </citation>
    <scope>NUCLEOTIDE SEQUENCE [LARGE SCALE GENOMIC DNA]</scope>
    <source>
        <strain evidence="3 4">DS 12.976</strain>
    </source>
</reference>
<keyword evidence="2" id="KW-0472">Membrane</keyword>
<evidence type="ECO:0000256" key="1">
    <source>
        <dbReference type="SAM" id="MobiDB-lite"/>
    </source>
</evidence>
<keyword evidence="2" id="KW-0812">Transmembrane</keyword>
<feature type="compositionally biased region" description="Low complexity" evidence="1">
    <location>
        <begin position="64"/>
        <end position="120"/>
    </location>
</feature>
<evidence type="ECO:0000313" key="3">
    <source>
        <dbReference type="EMBL" id="EST24371.1"/>
    </source>
</evidence>
<feature type="region of interest" description="Disordered" evidence="1">
    <location>
        <begin position="1"/>
        <end position="26"/>
    </location>
</feature>
<protein>
    <submittedName>
        <fullName evidence="3">Uncharacterized protein</fullName>
    </submittedName>
</protein>
<feature type="region of interest" description="Disordered" evidence="1">
    <location>
        <begin position="61"/>
        <end position="125"/>
    </location>
</feature>
<evidence type="ECO:0000313" key="4">
    <source>
        <dbReference type="Proteomes" id="UP000017984"/>
    </source>
</evidence>
<dbReference type="HOGENOM" id="CLU_1137547_0_0_11"/>
<proteinExistence type="predicted"/>
<dbReference type="Proteomes" id="UP000017984">
    <property type="component" value="Chromosome"/>
</dbReference>
<evidence type="ECO:0000256" key="2">
    <source>
        <dbReference type="SAM" id="Phobius"/>
    </source>
</evidence>
<keyword evidence="2" id="KW-1133">Transmembrane helix</keyword>
<name>V6JZ10_STRRC</name>
<comment type="caution">
    <text evidence="3">The sequence shown here is derived from an EMBL/GenBank/DDBJ whole genome shotgun (WGS) entry which is preliminary data.</text>
</comment>
<accession>V6JZ10</accession>
<dbReference type="AlphaFoldDB" id="V6JZ10"/>
<organism evidence="3 4">
    <name type="scientific">Streptomyces roseochromogenus subsp. oscitans DS 12.976</name>
    <dbReference type="NCBI Taxonomy" id="1352936"/>
    <lineage>
        <taxon>Bacteria</taxon>
        <taxon>Bacillati</taxon>
        <taxon>Actinomycetota</taxon>
        <taxon>Actinomycetes</taxon>
        <taxon>Kitasatosporales</taxon>
        <taxon>Streptomycetaceae</taxon>
        <taxon>Streptomyces</taxon>
    </lineage>
</organism>
<sequence length="244" mass="25327">MRSRNPQPHQPSWAAPQRPGDDTVVVQPPRKRKVGKFVGFGCLVPVAIFFLLAAIGAAMGGGNKSSNAGASTSPSPTKTSAAPTQAAKTTAPAKPTPAAKTAAPVQASATISPTPKQASADARKKAAAILEKEDQDFRDFLAKGEDVVGTPQYTSWYNKAVVGLDMQQNAFKKADAYFTADNEPTDLLEAWRADNGDGNAAITQFGSDGLSPDAPDAATRKDASDCLAALAKADKDAEKIAKGS</sequence>
<gene>
    <name evidence="3" type="ORF">M878_30625</name>
</gene>
<dbReference type="STRING" id="1352936.M878_30625"/>
<feature type="transmembrane region" description="Helical" evidence="2">
    <location>
        <begin position="37"/>
        <end position="59"/>
    </location>
</feature>
<keyword evidence="4" id="KW-1185">Reference proteome</keyword>